<dbReference type="RefSeq" id="WP_151509357.1">
    <property type="nucleotide sequence ID" value="NZ_JBMVCA010000007.1"/>
</dbReference>
<evidence type="ECO:0000313" key="2">
    <source>
        <dbReference type="Proteomes" id="UP000326907"/>
    </source>
</evidence>
<proteinExistence type="predicted"/>
<dbReference type="EMBL" id="VYUA01000004">
    <property type="protein sequence ID" value="KAB2593219.1"/>
    <property type="molecule type" value="Genomic_DNA"/>
</dbReference>
<accession>A0A5N5EQG1</accession>
<reference evidence="1 2" key="1">
    <citation type="submission" date="2019-09" db="EMBL/GenBank/DDBJ databases">
        <authorList>
            <person name="Liu P."/>
        </authorList>
    </citation>
    <scope>NUCLEOTIDE SEQUENCE [LARGE SCALE GENOMIC DNA]</scope>
    <source>
        <strain evidence="1 2">TRM68085</strain>
    </source>
</reference>
<name>A0A5N5EQG1_9ACTN</name>
<comment type="caution">
    <text evidence="1">The sequence shown here is derived from an EMBL/GenBank/DDBJ whole genome shotgun (WGS) entry which is preliminary data.</text>
</comment>
<dbReference type="Proteomes" id="UP000326907">
    <property type="component" value="Unassembled WGS sequence"/>
</dbReference>
<keyword evidence="2" id="KW-1185">Reference proteome</keyword>
<dbReference type="AlphaFoldDB" id="A0A5N5EQG1"/>
<evidence type="ECO:0000313" key="1">
    <source>
        <dbReference type="EMBL" id="KAB2593219.1"/>
    </source>
</evidence>
<gene>
    <name evidence="1" type="ORF">F5983_06205</name>
</gene>
<organism evidence="1 2">
    <name type="scientific">Streptomyces arboris</name>
    <dbReference type="NCBI Taxonomy" id="2600619"/>
    <lineage>
        <taxon>Bacteria</taxon>
        <taxon>Bacillati</taxon>
        <taxon>Actinomycetota</taxon>
        <taxon>Actinomycetes</taxon>
        <taxon>Kitasatosporales</taxon>
        <taxon>Streptomycetaceae</taxon>
        <taxon>Streptomyces</taxon>
    </lineage>
</organism>
<sequence length="227" mass="24119">MPAAEQPDPARRPDPDAVSLLAAAAALGVIDDAVREARAATADRPDGAAADPDRAQALASLQLLREVRERLAGWETGLIEAARAAGASWADLADPLGVASRQAAERRYLRLRPGSLGSTGEQRVKATRDRRAADRTITTWARENAAELRSLAGQVTALTGLPSPADSPLDRLRRALAADDAALLVAPLAAIRPHLPSGQRQLADRIDSLTRLTGELREDTTARRQNS</sequence>
<protein>
    <submittedName>
        <fullName evidence="1">HSP18 transcriptional regulator</fullName>
    </submittedName>
</protein>